<evidence type="ECO:0000313" key="7">
    <source>
        <dbReference type="Proteomes" id="UP000287547"/>
    </source>
</evidence>
<dbReference type="Pfam" id="PF03861">
    <property type="entry name" value="ANTAR"/>
    <property type="match status" value="1"/>
</dbReference>
<dbReference type="PIRSF" id="PIRSF036625">
    <property type="entry name" value="GAF_ANTAR"/>
    <property type="match status" value="1"/>
</dbReference>
<keyword evidence="1" id="KW-0808">Transferase</keyword>
<dbReference type="SUPFAM" id="SSF52172">
    <property type="entry name" value="CheY-like"/>
    <property type="match status" value="1"/>
</dbReference>
<dbReference type="Proteomes" id="UP000287547">
    <property type="component" value="Unassembled WGS sequence"/>
</dbReference>
<keyword evidence="3" id="KW-0805">Transcription regulation</keyword>
<organism evidence="6 7">
    <name type="scientific">Kibdelosporangium aridum</name>
    <dbReference type="NCBI Taxonomy" id="2030"/>
    <lineage>
        <taxon>Bacteria</taxon>
        <taxon>Bacillati</taxon>
        <taxon>Actinomycetota</taxon>
        <taxon>Actinomycetes</taxon>
        <taxon>Pseudonocardiales</taxon>
        <taxon>Pseudonocardiaceae</taxon>
        <taxon>Kibdelosporangium</taxon>
    </lineage>
</organism>
<evidence type="ECO:0000256" key="1">
    <source>
        <dbReference type="ARBA" id="ARBA00022679"/>
    </source>
</evidence>
<dbReference type="RefSeq" id="WP_051794249.1">
    <property type="nucleotide sequence ID" value="NZ_QHKI01000006.1"/>
</dbReference>
<keyword evidence="4" id="KW-0804">Transcription</keyword>
<dbReference type="AlphaFoldDB" id="A0A428ZHI5"/>
<dbReference type="SMART" id="SM01012">
    <property type="entry name" value="ANTAR"/>
    <property type="match status" value="1"/>
</dbReference>
<evidence type="ECO:0000259" key="5">
    <source>
        <dbReference type="PROSITE" id="PS50921"/>
    </source>
</evidence>
<dbReference type="SMART" id="SM00065">
    <property type="entry name" value="GAF"/>
    <property type="match status" value="1"/>
</dbReference>
<dbReference type="EMBL" id="QHKI01000006">
    <property type="protein sequence ID" value="RSM87418.1"/>
    <property type="molecule type" value="Genomic_DNA"/>
</dbReference>
<dbReference type="Gene3D" id="1.10.10.10">
    <property type="entry name" value="Winged helix-like DNA-binding domain superfamily/Winged helix DNA-binding domain"/>
    <property type="match status" value="1"/>
</dbReference>
<reference evidence="6 7" key="1">
    <citation type="submission" date="2018-05" db="EMBL/GenBank/DDBJ databases">
        <title>Evolution of GPA BGCs.</title>
        <authorList>
            <person name="Waglechner N."/>
            <person name="Wright G.D."/>
        </authorList>
    </citation>
    <scope>NUCLEOTIDE SEQUENCE [LARGE SCALE GENOMIC DNA]</scope>
    <source>
        <strain evidence="6 7">A82846</strain>
    </source>
</reference>
<dbReference type="InterPro" id="IPR012074">
    <property type="entry name" value="GAF_ANTAR"/>
</dbReference>
<dbReference type="SUPFAM" id="SSF55781">
    <property type="entry name" value="GAF domain-like"/>
    <property type="match status" value="1"/>
</dbReference>
<dbReference type="GO" id="GO:0003723">
    <property type="term" value="F:RNA binding"/>
    <property type="evidence" value="ECO:0007669"/>
    <property type="project" value="InterPro"/>
</dbReference>
<dbReference type="InterPro" id="IPR005561">
    <property type="entry name" value="ANTAR"/>
</dbReference>
<evidence type="ECO:0000256" key="3">
    <source>
        <dbReference type="ARBA" id="ARBA00023015"/>
    </source>
</evidence>
<dbReference type="Gene3D" id="3.30.450.40">
    <property type="match status" value="1"/>
</dbReference>
<evidence type="ECO:0000313" key="6">
    <source>
        <dbReference type="EMBL" id="RSM87418.1"/>
    </source>
</evidence>
<sequence>MEHERDDEAWPVVLDEVTGALETLTAALDSVNDFTMLLHQVCEQVTRAVPGVDEATITLITHGVPVTVASTSDVVTALDHDQYAIGDGPCLRASRRGTMVRVSVADAAELWPVFAKDSAEAGFGSFLSAPLVISDGHSGAVNCYSTRNHGFADLDEKLLDLYTTAATAALRAYRRYQQAHETTEHLRQALTSRAVIDQAKGILMALRQVSADEAFTLLVEQSQRENVKLRDLASRFIARATGVPPTT</sequence>
<dbReference type="InterPro" id="IPR029016">
    <property type="entry name" value="GAF-like_dom_sf"/>
</dbReference>
<dbReference type="InterPro" id="IPR011006">
    <property type="entry name" value="CheY-like_superfamily"/>
</dbReference>
<dbReference type="Pfam" id="PF13185">
    <property type="entry name" value="GAF_2"/>
    <property type="match status" value="1"/>
</dbReference>
<comment type="caution">
    <text evidence="6">The sequence shown here is derived from an EMBL/GenBank/DDBJ whole genome shotgun (WGS) entry which is preliminary data.</text>
</comment>
<proteinExistence type="predicted"/>
<name>A0A428ZHI5_KIBAR</name>
<feature type="domain" description="ANTAR" evidence="5">
    <location>
        <begin position="176"/>
        <end position="237"/>
    </location>
</feature>
<keyword evidence="2" id="KW-0418">Kinase</keyword>
<dbReference type="InterPro" id="IPR036388">
    <property type="entry name" value="WH-like_DNA-bd_sf"/>
</dbReference>
<dbReference type="InterPro" id="IPR003018">
    <property type="entry name" value="GAF"/>
</dbReference>
<protein>
    <submittedName>
        <fullName evidence="6">ANTAR domain-containing protein</fullName>
    </submittedName>
</protein>
<evidence type="ECO:0000256" key="2">
    <source>
        <dbReference type="ARBA" id="ARBA00022777"/>
    </source>
</evidence>
<dbReference type="GO" id="GO:0016301">
    <property type="term" value="F:kinase activity"/>
    <property type="evidence" value="ECO:0007669"/>
    <property type="project" value="UniProtKB-KW"/>
</dbReference>
<evidence type="ECO:0000256" key="4">
    <source>
        <dbReference type="ARBA" id="ARBA00023163"/>
    </source>
</evidence>
<dbReference type="OrthoDB" id="4929862at2"/>
<gene>
    <name evidence="6" type="ORF">DMH04_10290</name>
</gene>
<accession>A0A428ZHI5</accession>
<dbReference type="PROSITE" id="PS50921">
    <property type="entry name" value="ANTAR"/>
    <property type="match status" value="1"/>
</dbReference>